<dbReference type="Proteomes" id="UP000000490">
    <property type="component" value="Chromosome"/>
</dbReference>
<dbReference type="EMBL" id="CP002872">
    <property type="protein sequence ID" value="AEI35510.1"/>
    <property type="molecule type" value="Genomic_DNA"/>
</dbReference>
<organism evidence="1 2">
    <name type="scientific">Francisella salina</name>
    <dbReference type="NCBI Taxonomy" id="573569"/>
    <lineage>
        <taxon>Bacteria</taxon>
        <taxon>Pseudomonadati</taxon>
        <taxon>Pseudomonadota</taxon>
        <taxon>Gammaproteobacteria</taxon>
        <taxon>Thiotrichales</taxon>
        <taxon>Francisellaceae</taxon>
        <taxon>Francisella</taxon>
    </lineage>
</organism>
<dbReference type="RefSeq" id="WP_013922353.1">
    <property type="nucleotide sequence ID" value="NC_015696.1"/>
</dbReference>
<proteinExistence type="predicted"/>
<name>A0ABM5M8M2_FRAST</name>
<accession>A0ABM5M8M2</accession>
<protein>
    <submittedName>
        <fullName evidence="1">Uncharacterized protein</fullName>
    </submittedName>
</protein>
<evidence type="ECO:0000313" key="2">
    <source>
        <dbReference type="Proteomes" id="UP000000490"/>
    </source>
</evidence>
<gene>
    <name evidence="1" type="ordered locus">F7308_0583</name>
</gene>
<keyword evidence="2" id="KW-1185">Reference proteome</keyword>
<reference evidence="1" key="1">
    <citation type="submission" date="2011-05" db="EMBL/GenBank/DDBJ databases">
        <authorList>
            <person name="Kuske C.R."/>
            <person name="Challacombe J.F."/>
            <person name="Siddaramappa S."/>
            <person name="Petersen J.M."/>
            <person name="Bruce D.C."/>
        </authorList>
    </citation>
    <scope>NUCLEOTIDE SEQUENCE</scope>
    <source>
        <strain evidence="1">TX077308</strain>
    </source>
</reference>
<evidence type="ECO:0000313" key="1">
    <source>
        <dbReference type="EMBL" id="AEI35510.1"/>
    </source>
</evidence>
<sequence>MEVLVNDIKVHLEEMLANNSISINEKDKLINRVMLFINDIKSQSIKIVTKTEYDKDINNIFHLVSETKNKLNSIIDKYNINHYSLYENRHINMEDLEPNYTIPVHNHIEQLEEIEKTLDWNFNRIEKISHPSICTERDRTTRTRETILKAIIYFFKSAKLEKLISSSTYNQDTNKEYDFYKLYRLICNYAGIFTPQPTTTKNGGKTQIDNYFNNNCKRFMKIYSF</sequence>